<name>A0A3M8ASX3_9BACL</name>
<dbReference type="GO" id="GO:0008982">
    <property type="term" value="F:protein-N(PI)-phosphohistidine-sugar phosphotransferase activity"/>
    <property type="evidence" value="ECO:0007669"/>
    <property type="project" value="InterPro"/>
</dbReference>
<dbReference type="GO" id="GO:0009401">
    <property type="term" value="P:phosphoenolpyruvate-dependent sugar phosphotransferase system"/>
    <property type="evidence" value="ECO:0007669"/>
    <property type="project" value="InterPro"/>
</dbReference>
<accession>A0A3M8ASX3</accession>
<dbReference type="EMBL" id="RHHS01000041">
    <property type="protein sequence ID" value="RNB54294.1"/>
    <property type="molecule type" value="Genomic_DNA"/>
</dbReference>
<dbReference type="SUPFAM" id="SSF52794">
    <property type="entry name" value="PTS system IIB component-like"/>
    <property type="match status" value="1"/>
</dbReference>
<dbReference type="InterPro" id="IPR003501">
    <property type="entry name" value="PTS_EIIB_2/3"/>
</dbReference>
<dbReference type="Gene3D" id="3.40.50.2300">
    <property type="match status" value="1"/>
</dbReference>
<comment type="caution">
    <text evidence="3">The sequence shown here is derived from an EMBL/GenBank/DDBJ whole genome shotgun (WGS) entry which is preliminary data.</text>
</comment>
<keyword evidence="3" id="KW-0762">Sugar transport</keyword>
<dbReference type="Proteomes" id="UP000268829">
    <property type="component" value="Unassembled WGS sequence"/>
</dbReference>
<keyword evidence="3" id="KW-0813">Transport</keyword>
<dbReference type="Pfam" id="PF02302">
    <property type="entry name" value="PTS_IIB"/>
    <property type="match status" value="1"/>
</dbReference>
<dbReference type="RefSeq" id="WP_122906034.1">
    <property type="nucleotide sequence ID" value="NZ_CP154342.1"/>
</dbReference>
<evidence type="ECO:0000259" key="2">
    <source>
        <dbReference type="PROSITE" id="PS51099"/>
    </source>
</evidence>
<evidence type="ECO:0000313" key="3">
    <source>
        <dbReference type="EMBL" id="RNB54294.1"/>
    </source>
</evidence>
<protein>
    <submittedName>
        <fullName evidence="3">PTS sugar transporter subunit IIB</fullName>
    </submittedName>
</protein>
<evidence type="ECO:0000313" key="4">
    <source>
        <dbReference type="Proteomes" id="UP000268829"/>
    </source>
</evidence>
<proteinExistence type="predicted"/>
<sequence length="91" mass="9974">MKKILVVCGNGLGSSFIVEMNVKKILGELGIQAEVSHTDLATSKTESADVYLGSKDIVGQLEDGKRYVIGLQNILNQSEIKEALQQYFTKE</sequence>
<gene>
    <name evidence="3" type="ORF">EDM57_17795</name>
</gene>
<dbReference type="AlphaFoldDB" id="A0A3M8ASX3"/>
<reference evidence="3 4" key="1">
    <citation type="submission" date="2018-10" db="EMBL/GenBank/DDBJ databases">
        <title>Phylogenomics of Brevibacillus.</title>
        <authorList>
            <person name="Dunlap C."/>
        </authorList>
    </citation>
    <scope>NUCLEOTIDE SEQUENCE [LARGE SCALE GENOMIC DNA]</scope>
    <source>
        <strain evidence="3 4">DSM 100115</strain>
    </source>
</reference>
<dbReference type="CDD" id="cd05563">
    <property type="entry name" value="PTS_IIB_ascorbate"/>
    <property type="match status" value="1"/>
</dbReference>
<feature type="domain" description="PTS EIIB type-2" evidence="2">
    <location>
        <begin position="2"/>
        <end position="91"/>
    </location>
</feature>
<evidence type="ECO:0000256" key="1">
    <source>
        <dbReference type="ARBA" id="ARBA00022679"/>
    </source>
</evidence>
<dbReference type="PROSITE" id="PS51099">
    <property type="entry name" value="PTS_EIIB_TYPE_2"/>
    <property type="match status" value="1"/>
</dbReference>
<dbReference type="InterPro" id="IPR013011">
    <property type="entry name" value="PTS_EIIB_2"/>
</dbReference>
<dbReference type="OrthoDB" id="6603449at2"/>
<keyword evidence="1" id="KW-0808">Transferase</keyword>
<keyword evidence="4" id="KW-1185">Reference proteome</keyword>
<dbReference type="InterPro" id="IPR036095">
    <property type="entry name" value="PTS_EIIB-like_sf"/>
</dbReference>
<organism evidence="3 4">
    <name type="scientific">Brevibacillus gelatini</name>
    <dbReference type="NCBI Taxonomy" id="1655277"/>
    <lineage>
        <taxon>Bacteria</taxon>
        <taxon>Bacillati</taxon>
        <taxon>Bacillota</taxon>
        <taxon>Bacilli</taxon>
        <taxon>Bacillales</taxon>
        <taxon>Paenibacillaceae</taxon>
        <taxon>Brevibacillus</taxon>
    </lineage>
</organism>